<dbReference type="GO" id="GO:0015074">
    <property type="term" value="P:DNA integration"/>
    <property type="evidence" value="ECO:0007669"/>
    <property type="project" value="UniProtKB-KW"/>
</dbReference>
<proteinExistence type="inferred from homology"/>
<evidence type="ECO:0000256" key="4">
    <source>
        <dbReference type="ARBA" id="ARBA00023172"/>
    </source>
</evidence>
<dbReference type="EMBL" id="APPJ01000014">
    <property type="protein sequence ID" value="ENV15286.1"/>
    <property type="molecule type" value="Genomic_DNA"/>
</dbReference>
<dbReference type="Gene3D" id="1.10.150.130">
    <property type="match status" value="1"/>
</dbReference>
<dbReference type="PROSITE" id="PS51898">
    <property type="entry name" value="TYR_RECOMBINASE"/>
    <property type="match status" value="1"/>
</dbReference>
<dbReference type="InterPro" id="IPR002104">
    <property type="entry name" value="Integrase_catalytic"/>
</dbReference>
<comment type="similarity">
    <text evidence="1">Belongs to the 'phage' integrase family.</text>
</comment>
<evidence type="ECO:0000256" key="1">
    <source>
        <dbReference type="ARBA" id="ARBA00008857"/>
    </source>
</evidence>
<dbReference type="CDD" id="cd00801">
    <property type="entry name" value="INT_P4_C"/>
    <property type="match status" value="1"/>
</dbReference>
<dbReference type="Proteomes" id="UP000013148">
    <property type="component" value="Unassembled WGS sequence"/>
</dbReference>
<protein>
    <recommendedName>
        <fullName evidence="5">Tyr recombinase domain-containing protein</fullName>
    </recommendedName>
</protein>
<dbReference type="InterPro" id="IPR050808">
    <property type="entry name" value="Phage_Integrase"/>
</dbReference>
<dbReference type="InterPro" id="IPR025166">
    <property type="entry name" value="Integrase_DNA_bind_dom"/>
</dbReference>
<dbReference type="PATRIC" id="fig|1217656.3.peg.3946"/>
<dbReference type="GO" id="GO:0006310">
    <property type="term" value="P:DNA recombination"/>
    <property type="evidence" value="ECO:0007669"/>
    <property type="project" value="UniProtKB-KW"/>
</dbReference>
<reference evidence="6 7" key="1">
    <citation type="submission" date="2013-02" db="EMBL/GenBank/DDBJ databases">
        <title>The Genome Sequence of Acinetobacter guillouiae NIPH 991.</title>
        <authorList>
            <consortium name="The Broad Institute Genome Sequencing Platform"/>
            <consortium name="The Broad Institute Genome Sequencing Center for Infectious Disease"/>
            <person name="Cerqueira G."/>
            <person name="Feldgarden M."/>
            <person name="Courvalin P."/>
            <person name="Perichon B."/>
            <person name="Grillot-Courvalin C."/>
            <person name="Clermont D."/>
            <person name="Rocha E."/>
            <person name="Yoon E.-J."/>
            <person name="Nemec A."/>
            <person name="Walker B."/>
            <person name="Young S.K."/>
            <person name="Zeng Q."/>
            <person name="Gargeya S."/>
            <person name="Fitzgerald M."/>
            <person name="Haas B."/>
            <person name="Abouelleil A."/>
            <person name="Alvarado L."/>
            <person name="Arachchi H.M."/>
            <person name="Berlin A.M."/>
            <person name="Chapman S.B."/>
            <person name="Dewar J."/>
            <person name="Goldberg J."/>
            <person name="Griggs A."/>
            <person name="Gujja S."/>
            <person name="Hansen M."/>
            <person name="Howarth C."/>
            <person name="Imamovic A."/>
            <person name="Larimer J."/>
            <person name="McCowan C."/>
            <person name="Murphy C."/>
            <person name="Neiman D."/>
            <person name="Pearson M."/>
            <person name="Priest M."/>
            <person name="Roberts A."/>
            <person name="Saif S."/>
            <person name="Shea T."/>
            <person name="Sisk P."/>
            <person name="Sykes S."/>
            <person name="Wortman J."/>
            <person name="Nusbaum C."/>
            <person name="Birren B."/>
        </authorList>
    </citation>
    <scope>NUCLEOTIDE SEQUENCE [LARGE SCALE GENOMIC DNA]</scope>
    <source>
        <strain evidence="6 7">NIPH 991</strain>
    </source>
</reference>
<dbReference type="PANTHER" id="PTHR30629:SF2">
    <property type="entry name" value="PROPHAGE INTEGRASE INTS-RELATED"/>
    <property type="match status" value="1"/>
</dbReference>
<accession>N8WTG8</accession>
<dbReference type="InterPro" id="IPR013762">
    <property type="entry name" value="Integrase-like_cat_sf"/>
</dbReference>
<dbReference type="Pfam" id="PF00589">
    <property type="entry name" value="Phage_integrase"/>
    <property type="match status" value="1"/>
</dbReference>
<dbReference type="InterPro" id="IPR038488">
    <property type="entry name" value="Integrase_DNA-bd_sf"/>
</dbReference>
<dbReference type="Pfam" id="PF13356">
    <property type="entry name" value="Arm-DNA-bind_3"/>
    <property type="match status" value="1"/>
</dbReference>
<dbReference type="InterPro" id="IPR010998">
    <property type="entry name" value="Integrase_recombinase_N"/>
</dbReference>
<dbReference type="PANTHER" id="PTHR30629">
    <property type="entry name" value="PROPHAGE INTEGRASE"/>
    <property type="match status" value="1"/>
</dbReference>
<feature type="domain" description="Tyr recombinase" evidence="5">
    <location>
        <begin position="212"/>
        <end position="389"/>
    </location>
</feature>
<dbReference type="AlphaFoldDB" id="N8WTG8"/>
<dbReference type="Gene3D" id="1.10.443.10">
    <property type="entry name" value="Intergrase catalytic core"/>
    <property type="match status" value="1"/>
</dbReference>
<keyword evidence="3" id="KW-0238">DNA-binding</keyword>
<dbReference type="RefSeq" id="WP_004722373.1">
    <property type="nucleotide sequence ID" value="NZ_KB849456.1"/>
</dbReference>
<name>N8WTG8_ACIGI</name>
<evidence type="ECO:0000313" key="7">
    <source>
        <dbReference type="Proteomes" id="UP000013148"/>
    </source>
</evidence>
<dbReference type="Pfam" id="PF22022">
    <property type="entry name" value="Phage_int_M"/>
    <property type="match status" value="1"/>
</dbReference>
<comment type="caution">
    <text evidence="6">The sequence shown here is derived from an EMBL/GenBank/DDBJ whole genome shotgun (WGS) entry which is preliminary data.</text>
</comment>
<evidence type="ECO:0000256" key="3">
    <source>
        <dbReference type="ARBA" id="ARBA00023125"/>
    </source>
</evidence>
<keyword evidence="2" id="KW-0229">DNA integration</keyword>
<dbReference type="Gene3D" id="3.30.160.390">
    <property type="entry name" value="Integrase, DNA-binding domain"/>
    <property type="match status" value="1"/>
</dbReference>
<evidence type="ECO:0000259" key="5">
    <source>
        <dbReference type="PROSITE" id="PS51898"/>
    </source>
</evidence>
<keyword evidence="7" id="KW-1185">Reference proteome</keyword>
<dbReference type="eggNOG" id="COG0582">
    <property type="taxonomic scope" value="Bacteria"/>
</dbReference>
<dbReference type="InterPro" id="IPR011010">
    <property type="entry name" value="DNA_brk_join_enz"/>
</dbReference>
<organism evidence="6 7">
    <name type="scientific">Acinetobacter guillouiae NIPH 991</name>
    <dbReference type="NCBI Taxonomy" id="1217656"/>
    <lineage>
        <taxon>Bacteria</taxon>
        <taxon>Pseudomonadati</taxon>
        <taxon>Pseudomonadota</taxon>
        <taxon>Gammaproteobacteria</taxon>
        <taxon>Moraxellales</taxon>
        <taxon>Moraxellaceae</taxon>
        <taxon>Acinetobacter</taxon>
    </lineage>
</organism>
<dbReference type="InterPro" id="IPR053876">
    <property type="entry name" value="Phage_int_M"/>
</dbReference>
<evidence type="ECO:0000313" key="6">
    <source>
        <dbReference type="EMBL" id="ENV15286.1"/>
    </source>
</evidence>
<dbReference type="HOGENOM" id="CLU_027562_0_0_6"/>
<evidence type="ECO:0000256" key="2">
    <source>
        <dbReference type="ARBA" id="ARBA00022908"/>
    </source>
</evidence>
<dbReference type="GO" id="GO:0003677">
    <property type="term" value="F:DNA binding"/>
    <property type="evidence" value="ECO:0007669"/>
    <property type="project" value="UniProtKB-KW"/>
</dbReference>
<dbReference type="SUPFAM" id="SSF56349">
    <property type="entry name" value="DNA breaking-rejoining enzymes"/>
    <property type="match status" value="1"/>
</dbReference>
<sequence length="410" mass="47918">MTTRGINKLSALQVKKTKPDPDKMYKLSDGGNLYLRIDQSGSKYWIFNYTRPFLGKRNDLSLGTYPEVSLDDARTIRDEYKKLIKQGIDPAMERIETKSQKQKEAENTFRIVAEAWLYKRELEQKQDEETVRRLKHDVYPYVGDLTFPQLTLEILEVKVFKRIIERGALSVAKRLKSDLNQIFKSARKKKLIQYNPIEDIELPKPQGGNFAAVTEEQDLAPMLNKIWNYSKLYTRCLLTTQVALKISVLTFQRPGEIRKLKKEYFYREERCFKFTASKTKQLHIVPLSDQAFDLIESIIDLHPYSEYIFVGRDGKTFISDNTINSALKRLGYGGEQTAHGFRATARTMLDEILEQRVDFIEHQLAHKVKDNNGTAYNRTKFLNNRREMMQEWADYLESLLADQELNVNKE</sequence>
<gene>
    <name evidence="6" type="ORF">F964_04008</name>
</gene>
<keyword evidence="4" id="KW-0233">DNA recombination</keyword>